<evidence type="ECO:0000256" key="4">
    <source>
        <dbReference type="ARBA" id="ARBA00022777"/>
    </source>
</evidence>
<comment type="function">
    <text evidence="5">Catalyzes the reversible transfer of the terminal phosphate group between ATP and AMP. Plays an important role in cellular energy homeostasis and in adenine nucleotide metabolism.</text>
</comment>
<dbReference type="InterPro" id="IPR000850">
    <property type="entry name" value="Adenylat/UMP-CMP_kin"/>
</dbReference>
<organism evidence="8 9">
    <name type="scientific">Luethyella okanaganae</name>
    <dbReference type="NCBI Taxonomy" id="69372"/>
    <lineage>
        <taxon>Bacteria</taxon>
        <taxon>Bacillati</taxon>
        <taxon>Actinomycetota</taxon>
        <taxon>Actinomycetes</taxon>
        <taxon>Micrococcales</taxon>
        <taxon>Microbacteriaceae</taxon>
        <taxon>Luethyella</taxon>
    </lineage>
</organism>
<gene>
    <name evidence="5" type="primary">adk</name>
    <name evidence="8" type="ORF">ACFQB0_12295</name>
</gene>
<feature type="binding site" evidence="5">
    <location>
        <position position="146"/>
    </location>
    <ligand>
        <name>AMP</name>
        <dbReference type="ChEBI" id="CHEBI:456215"/>
    </ligand>
</feature>
<dbReference type="Pfam" id="PF00406">
    <property type="entry name" value="ADK"/>
    <property type="match status" value="1"/>
</dbReference>
<evidence type="ECO:0000256" key="7">
    <source>
        <dbReference type="RuleBase" id="RU003331"/>
    </source>
</evidence>
<dbReference type="InterPro" id="IPR027417">
    <property type="entry name" value="P-loop_NTPase"/>
</dbReference>
<proteinExistence type="inferred from homology"/>
<keyword evidence="3 5" id="KW-0547">Nucleotide-binding</keyword>
<dbReference type="NCBIfam" id="NF011105">
    <property type="entry name" value="PRK14532.1"/>
    <property type="match status" value="1"/>
</dbReference>
<comment type="caution">
    <text evidence="8">The sequence shown here is derived from an EMBL/GenBank/DDBJ whole genome shotgun (WGS) entry which is preliminary data.</text>
</comment>
<protein>
    <recommendedName>
        <fullName evidence="5 7">Adenylate kinase</fullName>
        <shortName evidence="5">AK</shortName>
        <ecNumber evidence="5 7">2.7.4.3</ecNumber>
    </recommendedName>
    <alternativeName>
        <fullName evidence="5">ATP-AMP transphosphorylase</fullName>
    </alternativeName>
    <alternativeName>
        <fullName evidence="5">ATP:AMP phosphotransferase</fullName>
    </alternativeName>
    <alternativeName>
        <fullName evidence="5">Adenylate monophosphate kinase</fullName>
    </alternativeName>
</protein>
<keyword evidence="4 5" id="KW-0418">Kinase</keyword>
<reference evidence="9" key="1">
    <citation type="journal article" date="2019" name="Int. J. Syst. Evol. Microbiol.">
        <title>The Global Catalogue of Microorganisms (GCM) 10K type strain sequencing project: providing services to taxonomists for standard genome sequencing and annotation.</title>
        <authorList>
            <consortium name="The Broad Institute Genomics Platform"/>
            <consortium name="The Broad Institute Genome Sequencing Center for Infectious Disease"/>
            <person name="Wu L."/>
            <person name="Ma J."/>
        </authorList>
    </citation>
    <scope>NUCLEOTIDE SEQUENCE [LARGE SCALE GENOMIC DNA]</scope>
    <source>
        <strain evidence="9">CCUG 43304</strain>
    </source>
</reference>
<comment type="subcellular location">
    <subcellularLocation>
        <location evidence="5 7">Cytoplasm</location>
    </subcellularLocation>
</comment>
<dbReference type="GO" id="GO:0004017">
    <property type="term" value="F:AMP kinase activity"/>
    <property type="evidence" value="ECO:0007669"/>
    <property type="project" value="UniProtKB-EC"/>
</dbReference>
<dbReference type="Gene3D" id="3.40.50.300">
    <property type="entry name" value="P-loop containing nucleotide triphosphate hydrolases"/>
    <property type="match status" value="1"/>
</dbReference>
<sequence>MTPTAEERNRERGARLLIVGPPGAGKGTQALRIASTFGIPDVSTGDIFRHHIKNQTPLGVQVKAIVDAGDYVPDALTNAIVTERLTEEDARNGFLLDGYPRTVDQVAYLDQLLEEKGQPLEAVVRLVADQDEIVARLSKRALEQGRVDDSEEAIRHRQEVYARETAPLVDVYRDRGLLIDIDGLGSVDDVGERVASALAAHGIGEFDVVAAS</sequence>
<keyword evidence="9" id="KW-1185">Reference proteome</keyword>
<keyword evidence="5 7" id="KW-0067">ATP-binding</keyword>
<feature type="binding site" evidence="5">
    <location>
        <position position="44"/>
    </location>
    <ligand>
        <name>AMP</name>
        <dbReference type="ChEBI" id="CHEBI:456215"/>
    </ligand>
</feature>
<accession>A0ABW1VJ39</accession>
<feature type="binding site" evidence="5">
    <location>
        <position position="140"/>
    </location>
    <ligand>
        <name>ATP</name>
        <dbReference type="ChEBI" id="CHEBI:30616"/>
    </ligand>
</feature>
<keyword evidence="2 5" id="KW-0545">Nucleotide biosynthesis</keyword>
<evidence type="ECO:0000256" key="6">
    <source>
        <dbReference type="RuleBase" id="RU003330"/>
    </source>
</evidence>
<evidence type="ECO:0000313" key="9">
    <source>
        <dbReference type="Proteomes" id="UP001596306"/>
    </source>
</evidence>
<name>A0ABW1VJ39_9MICO</name>
<dbReference type="EMBL" id="JBHSTP010000003">
    <property type="protein sequence ID" value="MFC6356887.1"/>
    <property type="molecule type" value="Genomic_DNA"/>
</dbReference>
<comment type="subunit">
    <text evidence="5 7">Monomer.</text>
</comment>
<dbReference type="PROSITE" id="PS00113">
    <property type="entry name" value="ADENYLATE_KINASE"/>
    <property type="match status" value="1"/>
</dbReference>
<comment type="catalytic activity">
    <reaction evidence="5 7">
        <text>AMP + ATP = 2 ADP</text>
        <dbReference type="Rhea" id="RHEA:12973"/>
        <dbReference type="ChEBI" id="CHEBI:30616"/>
        <dbReference type="ChEBI" id="CHEBI:456215"/>
        <dbReference type="ChEBI" id="CHEBI:456216"/>
        <dbReference type="EC" id="2.7.4.3"/>
    </reaction>
</comment>
<dbReference type="CDD" id="cd01428">
    <property type="entry name" value="ADK"/>
    <property type="match status" value="1"/>
</dbReference>
<dbReference type="HAMAP" id="MF_00235">
    <property type="entry name" value="Adenylate_kinase_Adk"/>
    <property type="match status" value="1"/>
</dbReference>
<evidence type="ECO:0000256" key="2">
    <source>
        <dbReference type="ARBA" id="ARBA00022727"/>
    </source>
</evidence>
<comment type="pathway">
    <text evidence="5">Purine metabolism; AMP biosynthesis via salvage pathway; AMP from ADP: step 1/1.</text>
</comment>
<evidence type="ECO:0000313" key="8">
    <source>
        <dbReference type="EMBL" id="MFC6356887.1"/>
    </source>
</evidence>
<evidence type="ECO:0000256" key="5">
    <source>
        <dbReference type="HAMAP-Rule" id="MF_00235"/>
    </source>
</evidence>
<dbReference type="InterPro" id="IPR033690">
    <property type="entry name" value="Adenylat_kinase_CS"/>
</dbReference>
<dbReference type="NCBIfam" id="NF001381">
    <property type="entry name" value="PRK00279.1-3"/>
    <property type="match status" value="1"/>
</dbReference>
<dbReference type="PRINTS" id="PR00094">
    <property type="entry name" value="ADENYLTKNASE"/>
</dbReference>
<evidence type="ECO:0000256" key="1">
    <source>
        <dbReference type="ARBA" id="ARBA00022679"/>
    </source>
</evidence>
<dbReference type="NCBIfam" id="NF011104">
    <property type="entry name" value="PRK14531.1"/>
    <property type="match status" value="1"/>
</dbReference>
<dbReference type="RefSeq" id="WP_386732022.1">
    <property type="nucleotide sequence ID" value="NZ_JBHSTP010000003.1"/>
</dbReference>
<evidence type="ECO:0000256" key="3">
    <source>
        <dbReference type="ARBA" id="ARBA00022741"/>
    </source>
</evidence>
<comment type="caution">
    <text evidence="5">Lacks conserved residue(s) required for the propagation of feature annotation.</text>
</comment>
<feature type="region of interest" description="NMP" evidence="5">
    <location>
        <begin position="43"/>
        <end position="72"/>
    </location>
</feature>
<comment type="similarity">
    <text evidence="5 6">Belongs to the adenylate kinase family.</text>
</comment>
<feature type="binding site" evidence="5">
    <location>
        <begin position="98"/>
        <end position="101"/>
    </location>
    <ligand>
        <name>AMP</name>
        <dbReference type="ChEBI" id="CHEBI:456215"/>
    </ligand>
</feature>
<feature type="binding site" evidence="5">
    <location>
        <position position="157"/>
    </location>
    <ligand>
        <name>AMP</name>
        <dbReference type="ChEBI" id="CHEBI:456215"/>
    </ligand>
</feature>
<dbReference type="NCBIfam" id="NF011100">
    <property type="entry name" value="PRK14527.1"/>
    <property type="match status" value="1"/>
</dbReference>
<feature type="binding site" evidence="5">
    <location>
        <position position="49"/>
    </location>
    <ligand>
        <name>AMP</name>
        <dbReference type="ChEBI" id="CHEBI:456215"/>
    </ligand>
</feature>
<feature type="binding site" evidence="5">
    <location>
        <position position="105"/>
    </location>
    <ligand>
        <name>AMP</name>
        <dbReference type="ChEBI" id="CHEBI:456215"/>
    </ligand>
</feature>
<feature type="binding site" evidence="5">
    <location>
        <begin position="23"/>
        <end position="28"/>
    </location>
    <ligand>
        <name>ATP</name>
        <dbReference type="ChEBI" id="CHEBI:30616"/>
    </ligand>
</feature>
<keyword evidence="1 5" id="KW-0808">Transferase</keyword>
<keyword evidence="5" id="KW-0963">Cytoplasm</keyword>
<comment type="domain">
    <text evidence="5">Consists of three domains, a large central CORE domain and two small peripheral domains, NMPbind and LID, which undergo movements during catalysis. The LID domain closes over the site of phosphoryl transfer upon ATP binding. Assembling and dissambling the active center during each catalytic cycle provides an effective means to prevent ATP hydrolysis.</text>
</comment>
<dbReference type="Proteomes" id="UP001596306">
    <property type="component" value="Unassembled WGS sequence"/>
</dbReference>
<feature type="binding site" evidence="5">
    <location>
        <begin position="70"/>
        <end position="72"/>
    </location>
    <ligand>
        <name>AMP</name>
        <dbReference type="ChEBI" id="CHEBI:456215"/>
    </ligand>
</feature>
<feature type="binding site" evidence="5">
    <location>
        <position position="185"/>
    </location>
    <ligand>
        <name>ATP</name>
        <dbReference type="ChEBI" id="CHEBI:30616"/>
    </ligand>
</feature>
<dbReference type="PANTHER" id="PTHR23359">
    <property type="entry name" value="NUCLEOTIDE KINASE"/>
    <property type="match status" value="1"/>
</dbReference>
<dbReference type="SUPFAM" id="SSF52540">
    <property type="entry name" value="P-loop containing nucleoside triphosphate hydrolases"/>
    <property type="match status" value="1"/>
</dbReference>
<dbReference type="EC" id="2.7.4.3" evidence="5 7"/>